<keyword evidence="6" id="KW-0408">Iron</keyword>
<dbReference type="AlphaFoldDB" id="A0A0U2M9I5"/>
<keyword evidence="3" id="KW-0004">4Fe-4S</keyword>
<dbReference type="InterPro" id="IPR051919">
    <property type="entry name" value="W-dependent_AOR"/>
</dbReference>
<dbReference type="InterPro" id="IPR036503">
    <property type="entry name" value="Ald_Fedxn_OxRdtase_N_sf"/>
</dbReference>
<evidence type="ECO:0000256" key="2">
    <source>
        <dbReference type="ARBA" id="ARBA00011032"/>
    </source>
</evidence>
<dbReference type="InterPro" id="IPR036021">
    <property type="entry name" value="Tungsten_al_ferr_oxy-like_C"/>
</dbReference>
<dbReference type="InterPro" id="IPR013985">
    <property type="entry name" value="Ald_Fedxn_OxRdtase_dom3"/>
</dbReference>
<feature type="domain" description="Aldehyde ferredoxin oxidoreductase N-terminal" evidence="9">
    <location>
        <begin position="6"/>
        <end position="205"/>
    </location>
</feature>
<dbReference type="GO" id="GO:0046872">
    <property type="term" value="F:metal ion binding"/>
    <property type="evidence" value="ECO:0007669"/>
    <property type="project" value="UniProtKB-KW"/>
</dbReference>
<accession>A0A0U2M9I5</accession>
<gene>
    <name evidence="10" type="ORF">EYM_03645</name>
</gene>
<dbReference type="RefSeq" id="WP_075049704.1">
    <property type="nucleotide sequence ID" value="NZ_CP006867.1"/>
</dbReference>
<dbReference type="KEGG" id="iis:EYM_03645"/>
<evidence type="ECO:0000256" key="7">
    <source>
        <dbReference type="ARBA" id="ARBA00023014"/>
    </source>
</evidence>
<keyword evidence="11" id="KW-1185">Reference proteome</keyword>
<reference evidence="10 11" key="1">
    <citation type="submission" date="2013-11" db="EMBL/GenBank/DDBJ databases">
        <title>Comparative genomics of Ignicoccus.</title>
        <authorList>
            <person name="Podar M."/>
        </authorList>
    </citation>
    <scope>NUCLEOTIDE SEQUENCE [LARGE SCALE GENOMIC DNA]</scope>
    <source>
        <strain evidence="10 11">DSM 13165</strain>
    </source>
</reference>
<dbReference type="PANTHER" id="PTHR30038">
    <property type="entry name" value="ALDEHYDE FERREDOXIN OXIDOREDUCTASE"/>
    <property type="match status" value="1"/>
</dbReference>
<dbReference type="PANTHER" id="PTHR30038:SF0">
    <property type="entry name" value="TUNGSTEN-CONTAINING ALDEHYDE FERREDOXIN OXIDOREDUCTASE"/>
    <property type="match status" value="1"/>
</dbReference>
<dbReference type="Gene3D" id="1.10.569.10">
    <property type="entry name" value="Aldehyde Ferredoxin Oxidoreductase Protein, subunit A, domain 2"/>
    <property type="match status" value="1"/>
</dbReference>
<comment type="similarity">
    <text evidence="2">Belongs to the AOR/FOR family.</text>
</comment>
<dbReference type="GO" id="GO:0051539">
    <property type="term" value="F:4 iron, 4 sulfur cluster binding"/>
    <property type="evidence" value="ECO:0007669"/>
    <property type="project" value="UniProtKB-KW"/>
</dbReference>
<comment type="cofactor">
    <cofactor evidence="1">
        <name>[4Fe-4S] cluster</name>
        <dbReference type="ChEBI" id="CHEBI:49883"/>
    </cofactor>
</comment>
<dbReference type="GeneID" id="30680123"/>
<dbReference type="Pfam" id="PF02730">
    <property type="entry name" value="AFOR_N"/>
    <property type="match status" value="1"/>
</dbReference>
<dbReference type="InterPro" id="IPR001203">
    <property type="entry name" value="OxRdtase_Ald_Fedxn_C"/>
</dbReference>
<dbReference type="GO" id="GO:0009055">
    <property type="term" value="F:electron transfer activity"/>
    <property type="evidence" value="ECO:0007669"/>
    <property type="project" value="InterPro"/>
</dbReference>
<dbReference type="SMART" id="SM00790">
    <property type="entry name" value="AFOR_N"/>
    <property type="match status" value="1"/>
</dbReference>
<dbReference type="SUPFAM" id="SSF56228">
    <property type="entry name" value="Aldehyde ferredoxin oxidoreductase, N-terminal domain"/>
    <property type="match status" value="1"/>
</dbReference>
<dbReference type="SUPFAM" id="SSF48310">
    <property type="entry name" value="Aldehyde ferredoxin oxidoreductase, C-terminal domains"/>
    <property type="match status" value="1"/>
</dbReference>
<evidence type="ECO:0000256" key="1">
    <source>
        <dbReference type="ARBA" id="ARBA00001966"/>
    </source>
</evidence>
<evidence type="ECO:0000256" key="5">
    <source>
        <dbReference type="ARBA" id="ARBA00023002"/>
    </source>
</evidence>
<dbReference type="Proteomes" id="UP000060778">
    <property type="component" value="Chromosome"/>
</dbReference>
<dbReference type="Gene3D" id="1.10.599.10">
    <property type="entry name" value="Aldehyde Ferredoxin Oxidoreductase Protein, subunit A, domain 3"/>
    <property type="match status" value="1"/>
</dbReference>
<sequence length="604" mass="67156">MVNIENRRILYVDLTRNSIEKRKIPKDVSLRFWGGKGFCTYYLYKEVGLPIDPLSEHNVAVIAPGALSGYAPGSGKTCFGTISPLTGLIHDSYAGEVFGPKLRMAGIDAVIIKGRASEPVYLYIEDDYIDIIDANDLWGKSVSETVNSLRTKHGKVSVAAIGRAGENKVRYASIIVDKLRAAGRGGIGAVWGSKNLKAIAVKTANHIEEPAGGWDEWRKYVTELYVRLGKQSRFSKYGTNNALVQADMLGMAPHYNFKFTHLGDVGELKGDEIIKRAISVAEEDPSTYGYMCPVKCPKVIEGIKSEYEHLGMLGAADGIYKLDDVLKAIKTVNELGLDSISTGNVIGWLMETTERGYKLYDIKWGEAEKQRELMKLIAERKEIGALLAEGLKRITEIVGYGKEWAVHVKGLEAPAWDPRGLLGFGLSYATADVGASHLRGWPRPHKPPKEPAVNAIDSLIEDRDRVSVQDHMGTCVFLPYNFEDFSKLLEIVYGISISVEELRALSWRTESLSRLWAIKSGIRRSDDTVPPRWMEPAPTGPAKGLKAFLSYEDMEEAKTEYYKKRGWSLINGIPLPSTLKSLDLHEFVTDSEYLIKALDEMDKL</sequence>
<comment type="cofactor">
    <cofactor evidence="8">
        <name>tungstopterin</name>
        <dbReference type="ChEBI" id="CHEBI:30402"/>
    </cofactor>
</comment>
<dbReference type="EMBL" id="CP006867">
    <property type="protein sequence ID" value="ALU11677.1"/>
    <property type="molecule type" value="Genomic_DNA"/>
</dbReference>
<evidence type="ECO:0000313" key="10">
    <source>
        <dbReference type="EMBL" id="ALU11677.1"/>
    </source>
</evidence>
<evidence type="ECO:0000256" key="6">
    <source>
        <dbReference type="ARBA" id="ARBA00023004"/>
    </source>
</evidence>
<keyword evidence="4" id="KW-0479">Metal-binding</keyword>
<dbReference type="OrthoDB" id="30771at2157"/>
<dbReference type="GO" id="GO:0016625">
    <property type="term" value="F:oxidoreductase activity, acting on the aldehyde or oxo group of donors, iron-sulfur protein as acceptor"/>
    <property type="evidence" value="ECO:0007669"/>
    <property type="project" value="InterPro"/>
</dbReference>
<evidence type="ECO:0000313" key="11">
    <source>
        <dbReference type="Proteomes" id="UP000060778"/>
    </source>
</evidence>
<dbReference type="Pfam" id="PF01314">
    <property type="entry name" value="AFOR_C"/>
    <property type="match status" value="1"/>
</dbReference>
<evidence type="ECO:0000256" key="3">
    <source>
        <dbReference type="ARBA" id="ARBA00022485"/>
    </source>
</evidence>
<organism evidence="10 11">
    <name type="scientific">Ignicoccus islandicus DSM 13165</name>
    <dbReference type="NCBI Taxonomy" id="940295"/>
    <lineage>
        <taxon>Archaea</taxon>
        <taxon>Thermoproteota</taxon>
        <taxon>Thermoprotei</taxon>
        <taxon>Desulfurococcales</taxon>
        <taxon>Desulfurococcaceae</taxon>
        <taxon>Ignicoccus</taxon>
    </lineage>
</organism>
<proteinExistence type="inferred from homology"/>
<evidence type="ECO:0000259" key="9">
    <source>
        <dbReference type="SMART" id="SM00790"/>
    </source>
</evidence>
<keyword evidence="5" id="KW-0560">Oxidoreductase</keyword>
<evidence type="ECO:0000256" key="4">
    <source>
        <dbReference type="ARBA" id="ARBA00022723"/>
    </source>
</evidence>
<name>A0A0U2M9I5_9CREN</name>
<protein>
    <submittedName>
        <fullName evidence="10">Aldehyde ferredoxin oxidoreductase</fullName>
    </submittedName>
</protein>
<dbReference type="PATRIC" id="fig|940295.4.peg.707"/>
<dbReference type="Gene3D" id="3.60.9.10">
    <property type="entry name" value="Aldehyde ferredoxin oxidoreductase, N-terminal domain"/>
    <property type="match status" value="1"/>
</dbReference>
<dbReference type="InterPro" id="IPR013983">
    <property type="entry name" value="Ald_Fedxn_OxRdtase_N"/>
</dbReference>
<evidence type="ECO:0000256" key="8">
    <source>
        <dbReference type="ARBA" id="ARBA00049934"/>
    </source>
</evidence>
<dbReference type="STRING" id="940295.EYM_03645"/>
<dbReference type="InterPro" id="IPR013984">
    <property type="entry name" value="Ald_Fedxn_OxRdtase_dom2"/>
</dbReference>
<keyword evidence="7" id="KW-0411">Iron-sulfur</keyword>